<protein>
    <submittedName>
        <fullName evidence="4">ShTK domain protein</fullName>
    </submittedName>
</protein>
<accession>A0A0D6LVL7</accession>
<dbReference type="AlphaFoldDB" id="A0A0D6LVL7"/>
<sequence length="228" mass="24549">MFGILVYAALICSTMAGITDLNCTVTVAGATKYGPRAVNCPNKYPNADCEALFGAAVKVDTDTDRDAKCYKNAGGVADEARKELVIIPRITCSAITNDMCTSLKWKDIITQDCPNVCGFCEEGGRSPLYVPVFLLDENPEILVPGNCVDIAPGCGKDPSICRNVDMQQFVKENCKKTCGFCTESGGTTSSDCGSNANCVHWVRNGFCRSSFYTDAQKKKYCGKACKLC</sequence>
<comment type="caution">
    <text evidence="1">Lacks conserved residue(s) required for the propagation of feature annotation.</text>
</comment>
<dbReference type="InterPro" id="IPR003582">
    <property type="entry name" value="ShKT_dom"/>
</dbReference>
<evidence type="ECO:0000256" key="1">
    <source>
        <dbReference type="PROSITE-ProRule" id="PRU01005"/>
    </source>
</evidence>
<feature type="domain" description="ShKT" evidence="3">
    <location>
        <begin position="192"/>
        <end position="228"/>
    </location>
</feature>
<dbReference type="Pfam" id="PF01549">
    <property type="entry name" value="ShK"/>
    <property type="match status" value="3"/>
</dbReference>
<dbReference type="PROSITE" id="PS51670">
    <property type="entry name" value="SHKT"/>
    <property type="match status" value="2"/>
</dbReference>
<dbReference type="PANTHER" id="PTHR21724:SF0">
    <property type="entry name" value="SHKT DOMAIN-CONTAINING PROTEIN"/>
    <property type="match status" value="1"/>
</dbReference>
<organism evidence="4 5">
    <name type="scientific">Ancylostoma ceylanicum</name>
    <dbReference type="NCBI Taxonomy" id="53326"/>
    <lineage>
        <taxon>Eukaryota</taxon>
        <taxon>Metazoa</taxon>
        <taxon>Ecdysozoa</taxon>
        <taxon>Nematoda</taxon>
        <taxon>Chromadorea</taxon>
        <taxon>Rhabditida</taxon>
        <taxon>Rhabditina</taxon>
        <taxon>Rhabditomorpha</taxon>
        <taxon>Strongyloidea</taxon>
        <taxon>Ancylostomatidae</taxon>
        <taxon>Ancylostomatinae</taxon>
        <taxon>Ancylostoma</taxon>
    </lineage>
</organism>
<evidence type="ECO:0000313" key="4">
    <source>
        <dbReference type="EMBL" id="EPB75238.1"/>
    </source>
</evidence>
<evidence type="ECO:0000259" key="3">
    <source>
        <dbReference type="PROSITE" id="PS51670"/>
    </source>
</evidence>
<evidence type="ECO:0000256" key="2">
    <source>
        <dbReference type="SAM" id="SignalP"/>
    </source>
</evidence>
<dbReference type="Gene3D" id="1.10.10.1940">
    <property type="match status" value="2"/>
</dbReference>
<keyword evidence="2" id="KW-0732">Signal</keyword>
<proteinExistence type="predicted"/>
<feature type="chain" id="PRO_5002307254" evidence="2">
    <location>
        <begin position="17"/>
        <end position="228"/>
    </location>
</feature>
<dbReference type="SMART" id="SM00254">
    <property type="entry name" value="ShKT"/>
    <property type="match status" value="3"/>
</dbReference>
<dbReference type="Gene3D" id="1.10.10.1870">
    <property type="entry name" value="ShTK domain-like"/>
    <property type="match status" value="1"/>
</dbReference>
<feature type="signal peptide" evidence="2">
    <location>
        <begin position="1"/>
        <end position="16"/>
    </location>
</feature>
<gene>
    <name evidence="4" type="ORF">ANCCEY_05637</name>
</gene>
<reference evidence="4 5" key="1">
    <citation type="submission" date="2013-05" db="EMBL/GenBank/DDBJ databases">
        <title>Draft genome of the parasitic nematode Anyclostoma ceylanicum.</title>
        <authorList>
            <person name="Mitreva M."/>
        </authorList>
    </citation>
    <scope>NUCLEOTIDE SEQUENCE [LARGE SCALE GENOMIC DNA]</scope>
</reference>
<evidence type="ECO:0000313" key="5">
    <source>
        <dbReference type="Proteomes" id="UP000054495"/>
    </source>
</evidence>
<dbReference type="Proteomes" id="UP000054495">
    <property type="component" value="Unassembled WGS sequence"/>
</dbReference>
<dbReference type="EMBL" id="KE124909">
    <property type="protein sequence ID" value="EPB75238.1"/>
    <property type="molecule type" value="Genomic_DNA"/>
</dbReference>
<feature type="domain" description="ShKT" evidence="3">
    <location>
        <begin position="134"/>
        <end position="181"/>
    </location>
</feature>
<name>A0A0D6LVL7_9BILA</name>
<dbReference type="PANTHER" id="PTHR21724">
    <property type="entry name" value="SHKT DOMAIN-CONTAINING PROTEIN"/>
    <property type="match status" value="1"/>
</dbReference>
<keyword evidence="5" id="KW-1185">Reference proteome</keyword>